<dbReference type="InterPro" id="IPR011993">
    <property type="entry name" value="PH-like_dom_sf"/>
</dbReference>
<accession>A0AAV0BSC5</accession>
<dbReference type="Proteomes" id="UP001153365">
    <property type="component" value="Unassembled WGS sequence"/>
</dbReference>
<feature type="domain" description="PH" evidence="1">
    <location>
        <begin position="25"/>
        <end position="125"/>
    </location>
</feature>
<dbReference type="Gene3D" id="2.30.29.30">
    <property type="entry name" value="Pleckstrin-homology domain (PH domain)/Phosphotyrosine-binding domain (PTB)"/>
    <property type="match status" value="1"/>
</dbReference>
<dbReference type="PROSITE" id="PS50003">
    <property type="entry name" value="PH_DOMAIN"/>
    <property type="match status" value="1"/>
</dbReference>
<dbReference type="SMART" id="SM00233">
    <property type="entry name" value="PH"/>
    <property type="match status" value="1"/>
</dbReference>
<dbReference type="SUPFAM" id="SSF50729">
    <property type="entry name" value="PH domain-like"/>
    <property type="match status" value="1"/>
</dbReference>
<keyword evidence="3" id="KW-1185">Reference proteome</keyword>
<organism evidence="2 3">
    <name type="scientific">Phakopsora pachyrhizi</name>
    <name type="common">Asian soybean rust disease fungus</name>
    <dbReference type="NCBI Taxonomy" id="170000"/>
    <lineage>
        <taxon>Eukaryota</taxon>
        <taxon>Fungi</taxon>
        <taxon>Dikarya</taxon>
        <taxon>Basidiomycota</taxon>
        <taxon>Pucciniomycotina</taxon>
        <taxon>Pucciniomycetes</taxon>
        <taxon>Pucciniales</taxon>
        <taxon>Phakopsoraceae</taxon>
        <taxon>Phakopsora</taxon>
    </lineage>
</organism>
<gene>
    <name evidence="2" type="ORF">PPACK8108_LOCUS25625</name>
</gene>
<name>A0AAV0BSC5_PHAPC</name>
<evidence type="ECO:0000313" key="2">
    <source>
        <dbReference type="EMBL" id="CAH7690314.1"/>
    </source>
</evidence>
<comment type="caution">
    <text evidence="2">The sequence shown here is derived from an EMBL/GenBank/DDBJ whole genome shotgun (WGS) entry which is preliminary data.</text>
</comment>
<dbReference type="Pfam" id="PF00169">
    <property type="entry name" value="PH"/>
    <property type="match status" value="1"/>
</dbReference>
<evidence type="ECO:0000259" key="1">
    <source>
        <dbReference type="PROSITE" id="PS50003"/>
    </source>
</evidence>
<reference evidence="2" key="1">
    <citation type="submission" date="2022-06" db="EMBL/GenBank/DDBJ databases">
        <authorList>
            <consortium name="SYNGENTA / RWTH Aachen University"/>
        </authorList>
    </citation>
    <scope>NUCLEOTIDE SEQUENCE</scope>
</reference>
<proteinExistence type="predicted"/>
<dbReference type="InterPro" id="IPR001849">
    <property type="entry name" value="PH_domain"/>
</dbReference>
<sequence>MANHVCFYANLRKNEQDKDSDIYGDMIRARSLTRCHSSKLKQKLIKSYYILKGSTISWYPSNHEPYFLIGQIYLQFCTGTKSLSFTSLKRSTQFRIFISTKIYTFIAKNQQARANWVKALKQVVFACQHNEENMRILIPLSGFKTV</sequence>
<dbReference type="EMBL" id="CALTRL010006264">
    <property type="protein sequence ID" value="CAH7690314.1"/>
    <property type="molecule type" value="Genomic_DNA"/>
</dbReference>
<dbReference type="AlphaFoldDB" id="A0AAV0BSC5"/>
<evidence type="ECO:0000313" key="3">
    <source>
        <dbReference type="Proteomes" id="UP001153365"/>
    </source>
</evidence>
<protein>
    <recommendedName>
        <fullName evidence="1">PH domain-containing protein</fullName>
    </recommendedName>
</protein>